<proteinExistence type="predicted"/>
<dbReference type="PANTHER" id="PTHR45713:SF6">
    <property type="entry name" value="F5_8 TYPE C DOMAIN-CONTAINING PROTEIN"/>
    <property type="match status" value="1"/>
</dbReference>
<dbReference type="Proteomes" id="UP000005408">
    <property type="component" value="Unassembled WGS sequence"/>
</dbReference>
<dbReference type="EnsemblMetazoa" id="G28272.1">
    <property type="protein sequence ID" value="G28272.1:cds"/>
    <property type="gene ID" value="G28272"/>
</dbReference>
<dbReference type="SUPFAM" id="SSF49785">
    <property type="entry name" value="Galactose-binding domain-like"/>
    <property type="match status" value="1"/>
</dbReference>
<accession>A0A8W8LNJ0</accession>
<dbReference type="InterPro" id="IPR051941">
    <property type="entry name" value="BG_Antigen-Binding_Lectin"/>
</dbReference>
<dbReference type="Gene3D" id="2.60.120.260">
    <property type="entry name" value="Galactose-binding domain-like"/>
    <property type="match status" value="1"/>
</dbReference>
<dbReference type="InterPro" id="IPR008979">
    <property type="entry name" value="Galactose-bd-like_sf"/>
</dbReference>
<name>A0A8W8LNJ0_MAGGI</name>
<dbReference type="PANTHER" id="PTHR45713">
    <property type="entry name" value="FTP DOMAIN-CONTAINING PROTEIN"/>
    <property type="match status" value="1"/>
</dbReference>
<dbReference type="AlphaFoldDB" id="A0A8W8LNJ0"/>
<evidence type="ECO:0008006" key="3">
    <source>
        <dbReference type="Google" id="ProtNLM"/>
    </source>
</evidence>
<organism evidence="1 2">
    <name type="scientific">Magallana gigas</name>
    <name type="common">Pacific oyster</name>
    <name type="synonym">Crassostrea gigas</name>
    <dbReference type="NCBI Taxonomy" id="29159"/>
    <lineage>
        <taxon>Eukaryota</taxon>
        <taxon>Metazoa</taxon>
        <taxon>Spiralia</taxon>
        <taxon>Lophotrochozoa</taxon>
        <taxon>Mollusca</taxon>
        <taxon>Bivalvia</taxon>
        <taxon>Autobranchia</taxon>
        <taxon>Pteriomorphia</taxon>
        <taxon>Ostreida</taxon>
        <taxon>Ostreoidea</taxon>
        <taxon>Ostreidae</taxon>
        <taxon>Magallana</taxon>
    </lineage>
</organism>
<sequence length="121" mass="13652">MHKASNAVDGIKMCFSYNLVASSSRSTQPWLLIQLDAIYSIGKVVVYARNDRYANEANNIIIYIKDIDVSNVCGGIYQGPTFNSDVIYFMCPSESRGKIVHIQKTTRDQLGFCEIEVYELL</sequence>
<keyword evidence="2" id="KW-1185">Reference proteome</keyword>
<evidence type="ECO:0000313" key="1">
    <source>
        <dbReference type="EnsemblMetazoa" id="G28272.1:cds"/>
    </source>
</evidence>
<protein>
    <recommendedName>
        <fullName evidence="3">Fucolectin tachylectin-4 pentraxin-1 domain-containing protein</fullName>
    </recommendedName>
</protein>
<reference evidence="1" key="1">
    <citation type="submission" date="2022-08" db="UniProtKB">
        <authorList>
            <consortium name="EnsemblMetazoa"/>
        </authorList>
    </citation>
    <scope>IDENTIFICATION</scope>
    <source>
        <strain evidence="1">05x7-T-G4-1.051#20</strain>
    </source>
</reference>
<evidence type="ECO:0000313" key="2">
    <source>
        <dbReference type="Proteomes" id="UP000005408"/>
    </source>
</evidence>